<reference evidence="3" key="1">
    <citation type="submission" date="2020-06" db="EMBL/GenBank/DDBJ databases">
        <title>Draft genome sequences of strains closely related to Aspergillus parafelis and Aspergillus hiratsukae.</title>
        <authorList>
            <person name="Dos Santos R.A.C."/>
            <person name="Rivero-Menendez O."/>
            <person name="Steenwyk J.L."/>
            <person name="Mead M.E."/>
            <person name="Goldman G.H."/>
            <person name="Alastruey-Izquierdo A."/>
            <person name="Rokas A."/>
        </authorList>
    </citation>
    <scope>NUCLEOTIDE SEQUENCE</scope>
    <source>
        <strain evidence="3">CNM-CM5793</strain>
    </source>
</reference>
<feature type="signal peptide" evidence="2">
    <location>
        <begin position="1"/>
        <end position="18"/>
    </location>
</feature>
<keyword evidence="2" id="KW-0732">Signal</keyword>
<dbReference type="OrthoDB" id="10526144at2759"/>
<feature type="chain" id="PRO_5034477517" evidence="2">
    <location>
        <begin position="19"/>
        <end position="124"/>
    </location>
</feature>
<keyword evidence="4" id="KW-1185">Reference proteome</keyword>
<evidence type="ECO:0000256" key="1">
    <source>
        <dbReference type="SAM" id="MobiDB-lite"/>
    </source>
</evidence>
<protein>
    <submittedName>
        <fullName evidence="3">Uncharacterized protein</fullName>
    </submittedName>
</protein>
<proteinExistence type="predicted"/>
<accession>A0A8H6P3I2</accession>
<sequence length="124" mass="13004">MKTVTTILTMTMAMTALAIPYQNVARDNERAETDTVLMPTPTTKLFPPAESAEKVHVHIHSTHRVLVTVTPAPSSSSSSDPGPSSNSAEGTDGKKEKVDIIPSLMGSLGLDGVMGSLSSLMTGH</sequence>
<name>A0A8H6P3I2_9EURO</name>
<evidence type="ECO:0000313" key="3">
    <source>
        <dbReference type="EMBL" id="KAF7116064.1"/>
    </source>
</evidence>
<organism evidence="3 4">
    <name type="scientific">Aspergillus hiratsukae</name>
    <dbReference type="NCBI Taxonomy" id="1194566"/>
    <lineage>
        <taxon>Eukaryota</taxon>
        <taxon>Fungi</taxon>
        <taxon>Dikarya</taxon>
        <taxon>Ascomycota</taxon>
        <taxon>Pezizomycotina</taxon>
        <taxon>Eurotiomycetes</taxon>
        <taxon>Eurotiomycetidae</taxon>
        <taxon>Eurotiales</taxon>
        <taxon>Aspergillaceae</taxon>
        <taxon>Aspergillus</taxon>
        <taxon>Aspergillus subgen. Fumigati</taxon>
    </lineage>
</organism>
<dbReference type="AlphaFoldDB" id="A0A8H6P3I2"/>
<evidence type="ECO:0000256" key="2">
    <source>
        <dbReference type="SAM" id="SignalP"/>
    </source>
</evidence>
<dbReference type="Proteomes" id="UP000630445">
    <property type="component" value="Unassembled WGS sequence"/>
</dbReference>
<feature type="region of interest" description="Disordered" evidence="1">
    <location>
        <begin position="69"/>
        <end position="100"/>
    </location>
</feature>
<evidence type="ECO:0000313" key="4">
    <source>
        <dbReference type="Proteomes" id="UP000630445"/>
    </source>
</evidence>
<gene>
    <name evidence="3" type="ORF">CNMCM5793_003985</name>
</gene>
<feature type="compositionally biased region" description="Low complexity" evidence="1">
    <location>
        <begin position="71"/>
        <end position="87"/>
    </location>
</feature>
<dbReference type="EMBL" id="JACBAD010002107">
    <property type="protein sequence ID" value="KAF7116064.1"/>
    <property type="molecule type" value="Genomic_DNA"/>
</dbReference>
<comment type="caution">
    <text evidence="3">The sequence shown here is derived from an EMBL/GenBank/DDBJ whole genome shotgun (WGS) entry which is preliminary data.</text>
</comment>